<dbReference type="OrthoDB" id="8948664at2759"/>
<dbReference type="AlphaFoldDB" id="A0A556VBC2"/>
<evidence type="ECO:0000256" key="1">
    <source>
        <dbReference type="SAM" id="MobiDB-lite"/>
    </source>
</evidence>
<reference evidence="2 3" key="1">
    <citation type="journal article" date="2019" name="Genome Biol. Evol.">
        <title>Whole-Genome Sequencing of the Giant Devil Catfish, Bagarius yarrelli.</title>
        <authorList>
            <person name="Jiang W."/>
            <person name="Lv Y."/>
            <person name="Cheng L."/>
            <person name="Yang K."/>
            <person name="Chao B."/>
            <person name="Wang X."/>
            <person name="Li Y."/>
            <person name="Pan X."/>
            <person name="You X."/>
            <person name="Zhang Y."/>
            <person name="Yang J."/>
            <person name="Li J."/>
            <person name="Zhang X."/>
            <person name="Liu S."/>
            <person name="Sun C."/>
            <person name="Yang J."/>
            <person name="Shi Q."/>
        </authorList>
    </citation>
    <scope>NUCLEOTIDE SEQUENCE [LARGE SCALE GENOMIC DNA]</scope>
    <source>
        <strain evidence="2">JWS20170419001</strain>
        <tissue evidence="2">Muscle</tissue>
    </source>
</reference>
<protein>
    <submittedName>
        <fullName evidence="2">Uncharacterized protein</fullName>
    </submittedName>
</protein>
<sequence>MTRDSAGISVHTIHREGGRHHPPVPVFSEDSVPCRVTAHLADKAYTANGKPAPVLHAIAVLQVSQAKFLQGSGPGKSLDARMCQYSKAVVRPRNVQPGSPLRTVTSRVSRQTHRHRAGELSAGVCQSRDGGQVRAAHLTCT</sequence>
<accession>A0A556VBC2</accession>
<proteinExistence type="predicted"/>
<feature type="region of interest" description="Disordered" evidence="1">
    <location>
        <begin position="95"/>
        <end position="119"/>
    </location>
</feature>
<gene>
    <name evidence="2" type="ORF">Baya_15082</name>
</gene>
<keyword evidence="3" id="KW-1185">Reference proteome</keyword>
<name>A0A556VBC2_BAGYA</name>
<dbReference type="Proteomes" id="UP000319801">
    <property type="component" value="Unassembled WGS sequence"/>
</dbReference>
<organism evidence="2 3">
    <name type="scientific">Bagarius yarrelli</name>
    <name type="common">Goonch</name>
    <name type="synonym">Bagrus yarrelli</name>
    <dbReference type="NCBI Taxonomy" id="175774"/>
    <lineage>
        <taxon>Eukaryota</taxon>
        <taxon>Metazoa</taxon>
        <taxon>Chordata</taxon>
        <taxon>Craniata</taxon>
        <taxon>Vertebrata</taxon>
        <taxon>Euteleostomi</taxon>
        <taxon>Actinopterygii</taxon>
        <taxon>Neopterygii</taxon>
        <taxon>Teleostei</taxon>
        <taxon>Ostariophysi</taxon>
        <taxon>Siluriformes</taxon>
        <taxon>Sisoridae</taxon>
        <taxon>Sisorinae</taxon>
        <taxon>Bagarius</taxon>
    </lineage>
</organism>
<feature type="region of interest" description="Disordered" evidence="1">
    <location>
        <begin position="1"/>
        <end position="25"/>
    </location>
</feature>
<comment type="caution">
    <text evidence="2">The sequence shown here is derived from an EMBL/GenBank/DDBJ whole genome shotgun (WGS) entry which is preliminary data.</text>
</comment>
<evidence type="ECO:0000313" key="3">
    <source>
        <dbReference type="Proteomes" id="UP000319801"/>
    </source>
</evidence>
<dbReference type="EMBL" id="VCAZ01000203">
    <property type="protein sequence ID" value="TTG62690.1"/>
    <property type="molecule type" value="Genomic_DNA"/>
</dbReference>
<evidence type="ECO:0000313" key="2">
    <source>
        <dbReference type="EMBL" id="TTG62690.1"/>
    </source>
</evidence>